<keyword evidence="1" id="KW-1133">Transmembrane helix</keyword>
<keyword evidence="1" id="KW-0812">Transmembrane</keyword>
<dbReference type="EMBL" id="QRLR01000006">
    <property type="protein sequence ID" value="RHJ22035.1"/>
    <property type="molecule type" value="Genomic_DNA"/>
</dbReference>
<proteinExistence type="predicted"/>
<reference evidence="2 3" key="1">
    <citation type="submission" date="2018-08" db="EMBL/GenBank/DDBJ databases">
        <title>A genome reference for cultivated species of the human gut microbiota.</title>
        <authorList>
            <person name="Zou Y."/>
            <person name="Xue W."/>
            <person name="Luo G."/>
        </authorList>
    </citation>
    <scope>NUCLEOTIDE SEQUENCE [LARGE SCALE GENOMIC DNA]</scope>
    <source>
        <strain evidence="2 3">AM12-10</strain>
    </source>
</reference>
<evidence type="ECO:0000313" key="2">
    <source>
        <dbReference type="EMBL" id="RHJ22035.1"/>
    </source>
</evidence>
<feature type="transmembrane region" description="Helical" evidence="1">
    <location>
        <begin position="16"/>
        <end position="39"/>
    </location>
</feature>
<keyword evidence="1" id="KW-0472">Membrane</keyword>
<comment type="caution">
    <text evidence="2">The sequence shown here is derived from an EMBL/GenBank/DDBJ whole genome shotgun (WGS) entry which is preliminary data.</text>
</comment>
<evidence type="ECO:0000313" key="3">
    <source>
        <dbReference type="Proteomes" id="UP000283727"/>
    </source>
</evidence>
<gene>
    <name evidence="2" type="ORF">DW137_09395</name>
</gene>
<accession>A0A415C387</accession>
<dbReference type="RefSeq" id="WP_117658420.1">
    <property type="nucleotide sequence ID" value="NZ_JAQFBW010000008.1"/>
</dbReference>
<sequence>MRFIYRLAGLYRKFRWVTWLSGSIATFVAPLLGYIPYLAGINAWRREMSVDSPEYASDVKAGSIWDWLSGSVSGNFNPVGLIALIGGVFLLLLVVLQIFSFVMARTELSGVDKTERPAEDSHGRESFDPVYGAYGHVDEY</sequence>
<dbReference type="Proteomes" id="UP000283727">
    <property type="component" value="Unassembled WGS sequence"/>
</dbReference>
<organism evidence="2 3">
    <name type="scientific">Bifidobacterium bifidum</name>
    <dbReference type="NCBI Taxonomy" id="1681"/>
    <lineage>
        <taxon>Bacteria</taxon>
        <taxon>Bacillati</taxon>
        <taxon>Actinomycetota</taxon>
        <taxon>Actinomycetes</taxon>
        <taxon>Bifidobacteriales</taxon>
        <taxon>Bifidobacteriaceae</taxon>
        <taxon>Bifidobacterium</taxon>
    </lineage>
</organism>
<feature type="transmembrane region" description="Helical" evidence="1">
    <location>
        <begin position="79"/>
        <end position="104"/>
    </location>
</feature>
<evidence type="ECO:0000256" key="1">
    <source>
        <dbReference type="SAM" id="Phobius"/>
    </source>
</evidence>
<dbReference type="AlphaFoldDB" id="A0A415C387"/>
<name>A0A415C387_BIFBI</name>
<protein>
    <submittedName>
        <fullName evidence="2">Uncharacterized protein</fullName>
    </submittedName>
</protein>